<gene>
    <name evidence="1" type="ORF">DUI87_18628</name>
</gene>
<dbReference type="Proteomes" id="UP000269221">
    <property type="component" value="Unassembled WGS sequence"/>
</dbReference>
<organism evidence="1 2">
    <name type="scientific">Hirundo rustica rustica</name>
    <dbReference type="NCBI Taxonomy" id="333673"/>
    <lineage>
        <taxon>Eukaryota</taxon>
        <taxon>Metazoa</taxon>
        <taxon>Chordata</taxon>
        <taxon>Craniata</taxon>
        <taxon>Vertebrata</taxon>
        <taxon>Euteleostomi</taxon>
        <taxon>Archelosauria</taxon>
        <taxon>Archosauria</taxon>
        <taxon>Dinosauria</taxon>
        <taxon>Saurischia</taxon>
        <taxon>Theropoda</taxon>
        <taxon>Coelurosauria</taxon>
        <taxon>Aves</taxon>
        <taxon>Neognathae</taxon>
        <taxon>Neoaves</taxon>
        <taxon>Telluraves</taxon>
        <taxon>Australaves</taxon>
        <taxon>Passeriformes</taxon>
        <taxon>Sylvioidea</taxon>
        <taxon>Hirundinidae</taxon>
        <taxon>Hirundo</taxon>
    </lineage>
</organism>
<evidence type="ECO:0000313" key="1">
    <source>
        <dbReference type="EMBL" id="RMC05436.1"/>
    </source>
</evidence>
<name>A0A3M0JWT5_HIRRU</name>
<proteinExistence type="predicted"/>
<protein>
    <submittedName>
        <fullName evidence="1">Uncharacterized protein</fullName>
    </submittedName>
</protein>
<sequence length="70" mass="7739">MGQPEMLEVSAMERNLGVVVDGKLNLLLYMCGKVTSSVVQASGGEQLQSNFAIQKYLHVEELPDYMIFTS</sequence>
<evidence type="ECO:0000313" key="2">
    <source>
        <dbReference type="Proteomes" id="UP000269221"/>
    </source>
</evidence>
<keyword evidence="2" id="KW-1185">Reference proteome</keyword>
<reference evidence="1 2" key="1">
    <citation type="submission" date="2018-07" db="EMBL/GenBank/DDBJ databases">
        <title>A high quality draft genome assembly of the barn swallow (H. rustica rustica).</title>
        <authorList>
            <person name="Formenti G."/>
            <person name="Chiara M."/>
            <person name="Poveda L."/>
            <person name="Francoijs K.-J."/>
            <person name="Bonisoli-Alquati A."/>
            <person name="Canova L."/>
            <person name="Gianfranceschi L."/>
            <person name="Horner D.S."/>
            <person name="Saino N."/>
        </authorList>
    </citation>
    <scope>NUCLEOTIDE SEQUENCE [LARGE SCALE GENOMIC DNA]</scope>
    <source>
        <strain evidence="1">Chelidonia</strain>
        <tissue evidence="1">Blood</tissue>
    </source>
</reference>
<dbReference type="AlphaFoldDB" id="A0A3M0JWT5"/>
<comment type="caution">
    <text evidence="1">The sequence shown here is derived from an EMBL/GenBank/DDBJ whole genome shotgun (WGS) entry which is preliminary data.</text>
</comment>
<dbReference type="EMBL" id="QRBI01000123">
    <property type="protein sequence ID" value="RMC05436.1"/>
    <property type="molecule type" value="Genomic_DNA"/>
</dbReference>
<accession>A0A3M0JWT5</accession>